<name>A0AAD9N9E6_9ANNE</name>
<dbReference type="InterPro" id="IPR011021">
    <property type="entry name" value="Arrestin-like_N"/>
</dbReference>
<organism evidence="4 5">
    <name type="scientific">Paralvinella palmiformis</name>
    <dbReference type="NCBI Taxonomy" id="53620"/>
    <lineage>
        <taxon>Eukaryota</taxon>
        <taxon>Metazoa</taxon>
        <taxon>Spiralia</taxon>
        <taxon>Lophotrochozoa</taxon>
        <taxon>Annelida</taxon>
        <taxon>Polychaeta</taxon>
        <taxon>Sedentaria</taxon>
        <taxon>Canalipalpata</taxon>
        <taxon>Terebellida</taxon>
        <taxon>Terebelliformia</taxon>
        <taxon>Alvinellidae</taxon>
        <taxon>Paralvinella</taxon>
    </lineage>
</organism>
<feature type="domain" description="Arrestin C-terminal-like" evidence="3">
    <location>
        <begin position="207"/>
        <end position="336"/>
    </location>
</feature>
<dbReference type="EMBL" id="JAODUP010000107">
    <property type="protein sequence ID" value="KAK2161962.1"/>
    <property type="molecule type" value="Genomic_DNA"/>
</dbReference>
<dbReference type="PANTHER" id="PTHR11188">
    <property type="entry name" value="ARRESTIN DOMAIN CONTAINING PROTEIN"/>
    <property type="match status" value="1"/>
</dbReference>
<evidence type="ECO:0000256" key="2">
    <source>
        <dbReference type="SAM" id="MobiDB-lite"/>
    </source>
</evidence>
<protein>
    <recommendedName>
        <fullName evidence="3">Arrestin C-terminal-like domain-containing protein</fullName>
    </recommendedName>
</protein>
<proteinExistence type="inferred from homology"/>
<dbReference type="SMART" id="SM01017">
    <property type="entry name" value="Arrestin_C"/>
    <property type="match status" value="1"/>
</dbReference>
<dbReference type="Gene3D" id="2.60.40.640">
    <property type="match status" value="2"/>
</dbReference>
<gene>
    <name evidence="4" type="ORF">LSH36_107g08014</name>
</gene>
<sequence>MPNKSEADDLDQVDELEIRFDADPAVYREGDSVTGMLHIKNSNDVKYKAVHVELCGFAVVRWNLTEGGDTEDLVDSDKLKGDYNKEQYFHKKIILLEKEGAGSFVLCPVSPEGGGLGAKNSRSALLTAGEYDLPFEFKLPPELPSSFEGQYGQVRYLARGCIQRQAKSNVVTRKAFTVLSGLDLNFIPEAACKIEICKYKPIGTCCTSGSVVIDWTVGRSGYVPGENICINGAVQNESKAIVGYSKVTLFMVIEYKSKKGRRKERRKIAMADKDETLPGDVTVWHDTIHIPPLPPTGIGRSIIIDINYELEFKALIEGYPTPIVFTKELYIGTVPMSRKEMKSCIAGMFNQPYVESVEALDIRSSTSEASLTQILVAASATDGAKATLPTAPSLNTMERLDGEEQPTEVALLCGDPIKQKDGSTTPAPRSGQGTPLSQHRPPPYAPGYSDLSYDPNPAAAPSAPSATTLIRPWPDHIILTDPTFESSAIFGPVSLREPTDDCQSLRGELVYHPVYAYFGTLPPGARPLHGP</sequence>
<dbReference type="Proteomes" id="UP001208570">
    <property type="component" value="Unassembled WGS sequence"/>
</dbReference>
<feature type="compositionally biased region" description="Polar residues" evidence="2">
    <location>
        <begin position="422"/>
        <end position="437"/>
    </location>
</feature>
<evidence type="ECO:0000256" key="1">
    <source>
        <dbReference type="ARBA" id="ARBA00005298"/>
    </source>
</evidence>
<dbReference type="Pfam" id="PF00339">
    <property type="entry name" value="Arrestin_N"/>
    <property type="match status" value="1"/>
</dbReference>
<dbReference type="InterPro" id="IPR050357">
    <property type="entry name" value="Arrestin_domain-protein"/>
</dbReference>
<dbReference type="PANTHER" id="PTHR11188:SF176">
    <property type="entry name" value="ARRESTIN DOMAIN-CONTAINING PROTEIN 1"/>
    <property type="match status" value="1"/>
</dbReference>
<dbReference type="Pfam" id="PF02752">
    <property type="entry name" value="Arrestin_C"/>
    <property type="match status" value="1"/>
</dbReference>
<reference evidence="4" key="1">
    <citation type="journal article" date="2023" name="Mol. Biol. Evol.">
        <title>Third-Generation Sequencing Reveals the Adaptive Role of the Epigenome in Three Deep-Sea Polychaetes.</title>
        <authorList>
            <person name="Perez M."/>
            <person name="Aroh O."/>
            <person name="Sun Y."/>
            <person name="Lan Y."/>
            <person name="Juniper S.K."/>
            <person name="Young C.R."/>
            <person name="Angers B."/>
            <person name="Qian P.Y."/>
        </authorList>
    </citation>
    <scope>NUCLEOTIDE SEQUENCE</scope>
    <source>
        <strain evidence="4">P08H-3</strain>
    </source>
</reference>
<dbReference type="InterPro" id="IPR014752">
    <property type="entry name" value="Arrestin-like_C"/>
</dbReference>
<dbReference type="GO" id="GO:0005737">
    <property type="term" value="C:cytoplasm"/>
    <property type="evidence" value="ECO:0007669"/>
    <property type="project" value="TreeGrafter"/>
</dbReference>
<dbReference type="GO" id="GO:0015031">
    <property type="term" value="P:protein transport"/>
    <property type="evidence" value="ECO:0007669"/>
    <property type="project" value="TreeGrafter"/>
</dbReference>
<comment type="caution">
    <text evidence="4">The sequence shown here is derived from an EMBL/GenBank/DDBJ whole genome shotgun (WGS) entry which is preliminary data.</text>
</comment>
<evidence type="ECO:0000259" key="3">
    <source>
        <dbReference type="SMART" id="SM01017"/>
    </source>
</evidence>
<accession>A0AAD9N9E6</accession>
<evidence type="ECO:0000313" key="5">
    <source>
        <dbReference type="Proteomes" id="UP001208570"/>
    </source>
</evidence>
<dbReference type="InterPro" id="IPR014756">
    <property type="entry name" value="Ig_E-set"/>
</dbReference>
<evidence type="ECO:0000313" key="4">
    <source>
        <dbReference type="EMBL" id="KAK2161962.1"/>
    </source>
</evidence>
<dbReference type="SUPFAM" id="SSF81296">
    <property type="entry name" value="E set domains"/>
    <property type="match status" value="2"/>
</dbReference>
<dbReference type="InterPro" id="IPR011022">
    <property type="entry name" value="Arrestin_C-like"/>
</dbReference>
<feature type="region of interest" description="Disordered" evidence="2">
    <location>
        <begin position="386"/>
        <end position="465"/>
    </location>
</feature>
<comment type="similarity">
    <text evidence="1">Belongs to the arrestin family.</text>
</comment>
<keyword evidence="5" id="KW-1185">Reference proteome</keyword>
<dbReference type="AlphaFoldDB" id="A0AAD9N9E6"/>